<dbReference type="PANTHER" id="PTHR12989:SF10">
    <property type="entry name" value="DOL-P-GLC:GLC(2)MAN(9)GLCNAC(2)-PP-DOL ALPHA-1,2-GLUCOSYLTRANSFERASE-RELATED"/>
    <property type="match status" value="1"/>
</dbReference>
<evidence type="ECO:0000256" key="2">
    <source>
        <dbReference type="ARBA" id="ARBA00004922"/>
    </source>
</evidence>
<evidence type="ECO:0000256" key="3">
    <source>
        <dbReference type="ARBA" id="ARBA00010600"/>
    </source>
</evidence>
<dbReference type="InterPro" id="IPR016900">
    <property type="entry name" value="Alg10"/>
</dbReference>
<evidence type="ECO:0000256" key="7">
    <source>
        <dbReference type="ARBA" id="ARBA00022679"/>
    </source>
</evidence>
<dbReference type="PIRSF" id="PIRSF028810">
    <property type="entry name" value="Alpha1_2_glucosyltferase_Alg10"/>
    <property type="match status" value="1"/>
</dbReference>
<dbReference type="EC" id="2.4.1.256" evidence="4"/>
<dbReference type="Pfam" id="PF04922">
    <property type="entry name" value="DIE2_ALG10"/>
    <property type="match status" value="1"/>
</dbReference>
<dbReference type="EMBL" id="JAPWTJ010000001">
    <property type="protein sequence ID" value="KAJ8986259.1"/>
    <property type="molecule type" value="Genomic_DNA"/>
</dbReference>
<dbReference type="Proteomes" id="UP001162164">
    <property type="component" value="Unassembled WGS sequence"/>
</dbReference>
<comment type="pathway">
    <text evidence="2">Protein modification; protein glycosylation.</text>
</comment>
<feature type="transmembrane region" description="Helical" evidence="14">
    <location>
        <begin position="120"/>
        <end position="141"/>
    </location>
</feature>
<sequence>MDEEVSIFMNPKFLLGVMAFWYCHITKRIFDSVYLTSNVIVDEEFHLALGKAYCELDFTKWDPKVTTLPGLYLVSSLILAPFNACTTYWLRSVSIVASYINIYMFFMIYNRTSDDQYKNVLAAFCMALLPPMFFFSLLYYTDIVGISLVLTMISFGEEDRHFLASIFGILSVICRQNNIVWVALVAGKHFLGGLHKIAISRNLQEIEDGCFIPARNLRLFLKQLRRRLHIILMNMPPEFILDCASYFSVFIALAVFIYDNGSIVVGDKTAHEAVIHIPQLFYFSIFCMIFAWPYFVCEVKSFIVFAIRHKLVIIASVVLGLVIVHFNTLVHPYLLADNRHYFFYIWNRFYGKYQFVRYVMVPVYIFAWYAIIKMIYNKKGCQIRYFVSALCYSLP</sequence>
<evidence type="ECO:0000256" key="8">
    <source>
        <dbReference type="ARBA" id="ARBA00022692"/>
    </source>
</evidence>
<gene>
    <name evidence="15" type="ORF">NQ317_009968</name>
</gene>
<evidence type="ECO:0000256" key="11">
    <source>
        <dbReference type="ARBA" id="ARBA00023136"/>
    </source>
</evidence>
<reference evidence="15" key="1">
    <citation type="journal article" date="2023" name="Insect Mol. Biol.">
        <title>Genome sequencing provides insights into the evolution of gene families encoding plant cell wall-degrading enzymes in longhorned beetles.</title>
        <authorList>
            <person name="Shin N.R."/>
            <person name="Okamura Y."/>
            <person name="Kirsch R."/>
            <person name="Pauchet Y."/>
        </authorList>
    </citation>
    <scope>NUCLEOTIDE SEQUENCE</scope>
    <source>
        <strain evidence="15">MMC_N1</strain>
    </source>
</reference>
<organism evidence="15 16">
    <name type="scientific">Molorchus minor</name>
    <dbReference type="NCBI Taxonomy" id="1323400"/>
    <lineage>
        <taxon>Eukaryota</taxon>
        <taxon>Metazoa</taxon>
        <taxon>Ecdysozoa</taxon>
        <taxon>Arthropoda</taxon>
        <taxon>Hexapoda</taxon>
        <taxon>Insecta</taxon>
        <taxon>Pterygota</taxon>
        <taxon>Neoptera</taxon>
        <taxon>Endopterygota</taxon>
        <taxon>Coleoptera</taxon>
        <taxon>Polyphaga</taxon>
        <taxon>Cucujiformia</taxon>
        <taxon>Chrysomeloidea</taxon>
        <taxon>Cerambycidae</taxon>
        <taxon>Lamiinae</taxon>
        <taxon>Monochamini</taxon>
        <taxon>Molorchus</taxon>
    </lineage>
</organism>
<evidence type="ECO:0000313" key="15">
    <source>
        <dbReference type="EMBL" id="KAJ8986259.1"/>
    </source>
</evidence>
<feature type="transmembrane region" description="Helical" evidence="14">
    <location>
        <begin position="88"/>
        <end position="108"/>
    </location>
</feature>
<feature type="transmembrane region" description="Helical" evidence="14">
    <location>
        <begin position="355"/>
        <end position="376"/>
    </location>
</feature>
<keyword evidence="11 14" id="KW-0472">Membrane</keyword>
<feature type="transmembrane region" description="Helical" evidence="14">
    <location>
        <begin position="161"/>
        <end position="186"/>
    </location>
</feature>
<proteinExistence type="inferred from homology"/>
<keyword evidence="8 14" id="KW-0812">Transmembrane</keyword>
<feature type="transmembrane region" description="Helical" evidence="14">
    <location>
        <begin position="280"/>
        <end position="299"/>
    </location>
</feature>
<keyword evidence="10 14" id="KW-1133">Transmembrane helix</keyword>
<comment type="function">
    <text evidence="12">Dol-P-Glc:Glc(2)Man(9)GlcNAc(2)-PP-Dol alpha-1,2-glucosyltransferase that operates in the biosynthetic pathway of dolichol-linked oligosaccharides, the glycan precursors employed in protein asparagine (N)-glycosylation. The assembly of dolichol-linked oligosaccharides begins on the cytosolic side of the endoplasmic reticulum membrane and finishes in its lumen. The sequential addition of sugars to dolichol pyrophosphate produces dolichol-linked oligosaccharides containing fourteen sugars, including two GlcNAcs, nine mannoses and three glucoses. Once assembled, the oligosaccharide is transferred from the lipid to nascent proteins by oligosaccharyltransferases. In the lumen of the endoplasmic reticulum, adds the third and last glucose residue from dolichyl phosphate glucose (Dol-P-Glc) onto the lipid-linked oligosaccharide intermediate Glc(2)Man(9)GlcNAc(2)-PP-Dol to produce Glc(3)Man(9)GlcNAc(2)-PP-Dol.</text>
</comment>
<evidence type="ECO:0000256" key="14">
    <source>
        <dbReference type="SAM" id="Phobius"/>
    </source>
</evidence>
<evidence type="ECO:0000313" key="16">
    <source>
        <dbReference type="Proteomes" id="UP001162164"/>
    </source>
</evidence>
<evidence type="ECO:0000256" key="6">
    <source>
        <dbReference type="ARBA" id="ARBA00022676"/>
    </source>
</evidence>
<evidence type="ECO:0000256" key="13">
    <source>
        <dbReference type="ARBA" id="ARBA00048064"/>
    </source>
</evidence>
<dbReference type="PANTHER" id="PTHR12989">
    <property type="entry name" value="ALPHA-1,2-GLUCOSYLTRANSFERASE ALG10"/>
    <property type="match status" value="1"/>
</dbReference>
<keyword evidence="6" id="KW-0328">Glycosyltransferase</keyword>
<comment type="subcellular location">
    <subcellularLocation>
        <location evidence="1">Endoplasmic reticulum membrane</location>
        <topology evidence="1">Multi-pass membrane protein</topology>
    </subcellularLocation>
</comment>
<protein>
    <recommendedName>
        <fullName evidence="5">Dol-P-Glc:Glc(2)Man(9)GlcNAc(2)-PP-Dol alpha-1,2-glucosyltransferase</fullName>
        <ecNumber evidence="4">2.4.1.256</ecNumber>
    </recommendedName>
</protein>
<comment type="similarity">
    <text evidence="3">Belongs to the ALG10 glucosyltransferase family.</text>
</comment>
<evidence type="ECO:0000256" key="9">
    <source>
        <dbReference type="ARBA" id="ARBA00022824"/>
    </source>
</evidence>
<accession>A0ABQ9K8R5</accession>
<keyword evidence="16" id="KW-1185">Reference proteome</keyword>
<name>A0ABQ9K8R5_9CUCU</name>
<evidence type="ECO:0000256" key="10">
    <source>
        <dbReference type="ARBA" id="ARBA00022989"/>
    </source>
</evidence>
<comment type="caution">
    <text evidence="15">The sequence shown here is derived from an EMBL/GenBank/DDBJ whole genome shotgun (WGS) entry which is preliminary data.</text>
</comment>
<evidence type="ECO:0000256" key="5">
    <source>
        <dbReference type="ARBA" id="ARBA00018512"/>
    </source>
</evidence>
<keyword evidence="7" id="KW-0808">Transferase</keyword>
<evidence type="ECO:0000256" key="1">
    <source>
        <dbReference type="ARBA" id="ARBA00004477"/>
    </source>
</evidence>
<comment type="catalytic activity">
    <reaction evidence="13">
        <text>an alpha-D-Glc-(1-&gt;3)-alpha-D-Glc-(1-&gt;3)-alpha-D-Man-(1-&gt;2)-alpha-D-Man-(1-&gt;2)-alpha-D-Man-(1-&gt;3)-[alpha-D-Man-(1-&gt;2)-alpha-D-Man-(1-&gt;3)-[alpha-D-Man-(1-&gt;2)-alpha-D-Man-(1-&gt;6)]-alpha-D-Man-(1-&gt;6)]-beta-D-Man-(1-&gt;4)-beta-D-GlcNAc-(1-&gt;4)-alpha-D-GlcNAc-diphospho-di-trans,poly-cis-dolichol + a di-trans,poly-cis-dolichyl beta-D-glucosyl phosphate = a alpha-D-Glc-(1-&gt;2)-alpha-D-Glc-(1-&gt;3)-alpha-D-Glc-(1-&gt;3)-alpha-D-Man-(1-&gt;2)-alpha-D-Man-(1-&gt;2)-alpha-D-Man-(1-&gt;3)-[alpha-D-Man-(1-&gt;2)-alpha-D-Man-(1-&gt;3)-[alpha-D-Man-(1-&gt;2)-alpha-D-Man-(1-&gt;6)]-alpha-D-Man-(1-&gt;6)]-beta-D-Man-(1-&gt;4)-beta-D-GlcNAc-(1-&gt;4)-alpha-D-GlcNAc-diphospho-di-trans,poly-cis-dolichol + a di-trans,poly-cis-dolichyl phosphate + H(+)</text>
        <dbReference type="Rhea" id="RHEA:29543"/>
        <dbReference type="Rhea" id="RHEA-COMP:19498"/>
        <dbReference type="Rhea" id="RHEA-COMP:19502"/>
        <dbReference type="Rhea" id="RHEA-COMP:19512"/>
        <dbReference type="Rhea" id="RHEA-COMP:19522"/>
        <dbReference type="ChEBI" id="CHEBI:15378"/>
        <dbReference type="ChEBI" id="CHEBI:57525"/>
        <dbReference type="ChEBI" id="CHEBI:57683"/>
        <dbReference type="ChEBI" id="CHEBI:132522"/>
        <dbReference type="ChEBI" id="CHEBI:132523"/>
        <dbReference type="EC" id="2.4.1.256"/>
    </reaction>
    <physiologicalReaction direction="left-to-right" evidence="13">
        <dbReference type="Rhea" id="RHEA:29544"/>
    </physiologicalReaction>
</comment>
<feature type="transmembrane region" description="Helical" evidence="14">
    <location>
        <begin position="239"/>
        <end position="258"/>
    </location>
</feature>
<feature type="transmembrane region" description="Helical" evidence="14">
    <location>
        <begin position="311"/>
        <end position="335"/>
    </location>
</feature>
<evidence type="ECO:0000256" key="12">
    <source>
        <dbReference type="ARBA" id="ARBA00044727"/>
    </source>
</evidence>
<keyword evidence="9" id="KW-0256">Endoplasmic reticulum</keyword>
<evidence type="ECO:0000256" key="4">
    <source>
        <dbReference type="ARBA" id="ARBA00011967"/>
    </source>
</evidence>